<dbReference type="Proteomes" id="UP000294641">
    <property type="component" value="Unassembled WGS sequence"/>
</dbReference>
<dbReference type="EMBL" id="UGNP01000001">
    <property type="protein sequence ID" value="STX08575.1"/>
    <property type="molecule type" value="Genomic_DNA"/>
</dbReference>
<organism evidence="1 3">
    <name type="scientific">Kurthia zopfii</name>
    <dbReference type="NCBI Taxonomy" id="1650"/>
    <lineage>
        <taxon>Bacteria</taxon>
        <taxon>Bacillati</taxon>
        <taxon>Bacillota</taxon>
        <taxon>Bacilli</taxon>
        <taxon>Bacillales</taxon>
        <taxon>Caryophanaceae</taxon>
        <taxon>Kurthia</taxon>
    </lineage>
</organism>
<dbReference type="AlphaFoldDB" id="A0A8B4Q895"/>
<name>A0A8B4Q895_9BACL</name>
<evidence type="ECO:0000313" key="1">
    <source>
        <dbReference type="EMBL" id="STX08575.1"/>
    </source>
</evidence>
<proteinExistence type="predicted"/>
<protein>
    <submittedName>
        <fullName evidence="1">Uncharacterized protein</fullName>
    </submittedName>
</protein>
<dbReference type="Proteomes" id="UP000254330">
    <property type="component" value="Unassembled WGS sequence"/>
</dbReference>
<keyword evidence="4" id="KW-1185">Reference proteome</keyword>
<evidence type="ECO:0000313" key="2">
    <source>
        <dbReference type="EMBL" id="TDR38485.1"/>
    </source>
</evidence>
<dbReference type="RefSeq" id="WP_109349599.1">
    <property type="nucleotide sequence ID" value="NZ_BJUE01000009.1"/>
</dbReference>
<evidence type="ECO:0000313" key="3">
    <source>
        <dbReference type="Proteomes" id="UP000254330"/>
    </source>
</evidence>
<reference evidence="1 3" key="1">
    <citation type="submission" date="2018-06" db="EMBL/GenBank/DDBJ databases">
        <authorList>
            <consortium name="Pathogen Informatics"/>
            <person name="Doyle S."/>
        </authorList>
    </citation>
    <scope>NUCLEOTIDE SEQUENCE [LARGE SCALE GENOMIC DNA]</scope>
    <source>
        <strain evidence="1 3">NCTC10597</strain>
    </source>
</reference>
<reference evidence="2 4" key="2">
    <citation type="submission" date="2019-03" db="EMBL/GenBank/DDBJ databases">
        <title>Genomic Encyclopedia of Type Strains, Phase IV (KMG-IV): sequencing the most valuable type-strain genomes for metagenomic binning, comparative biology and taxonomic classification.</title>
        <authorList>
            <person name="Goeker M."/>
        </authorList>
    </citation>
    <scope>NUCLEOTIDE SEQUENCE [LARGE SCALE GENOMIC DNA]</scope>
    <source>
        <strain evidence="2 4">DSM 20580</strain>
    </source>
</reference>
<evidence type="ECO:0000313" key="4">
    <source>
        <dbReference type="Proteomes" id="UP000294641"/>
    </source>
</evidence>
<gene>
    <name evidence="2" type="ORF">DFR61_11642</name>
    <name evidence="1" type="ORF">NCTC10597_00239</name>
</gene>
<sequence>MKKYIYSGILLGTIIALVGYNTNSVIEDKAKESKTEFITNEVMINNQTLPSDSKLPKVLNQEQKKNIIKNILKS</sequence>
<dbReference type="OrthoDB" id="2085574at2"/>
<accession>A0A8B4Q895</accession>
<dbReference type="EMBL" id="SNZG01000016">
    <property type="protein sequence ID" value="TDR38485.1"/>
    <property type="molecule type" value="Genomic_DNA"/>
</dbReference>
<comment type="caution">
    <text evidence="1">The sequence shown here is derived from an EMBL/GenBank/DDBJ whole genome shotgun (WGS) entry which is preliminary data.</text>
</comment>